<feature type="transmembrane region" description="Helical" evidence="6">
    <location>
        <begin position="120"/>
        <end position="142"/>
    </location>
</feature>
<comment type="similarity">
    <text evidence="5">Belongs to the SAT4 family.</text>
</comment>
<dbReference type="VEuPathDB" id="FungiDB:P168DRAFT_242813"/>
<dbReference type="GeneID" id="36541349"/>
<dbReference type="PANTHER" id="PTHR33048:SF140">
    <property type="entry name" value="ATPASE, PUTATIVE (EUROFUNG)-RELATED"/>
    <property type="match status" value="1"/>
</dbReference>
<comment type="caution">
    <text evidence="8">The sequence shown here is derived from an EMBL/GenBank/DDBJ whole genome shotgun (WGS) entry which is preliminary data.</text>
</comment>
<comment type="subcellular location">
    <subcellularLocation>
        <location evidence="1">Membrane</location>
        <topology evidence="1">Multi-pass membrane protein</topology>
    </subcellularLocation>
</comment>
<dbReference type="InterPro" id="IPR049326">
    <property type="entry name" value="Rhodopsin_dom_fungi"/>
</dbReference>
<feature type="transmembrane region" description="Helical" evidence="6">
    <location>
        <begin position="171"/>
        <end position="191"/>
    </location>
</feature>
<dbReference type="Pfam" id="PF20684">
    <property type="entry name" value="Fung_rhodopsin"/>
    <property type="match status" value="1"/>
</dbReference>
<dbReference type="GO" id="GO:0016020">
    <property type="term" value="C:membrane"/>
    <property type="evidence" value="ECO:0007669"/>
    <property type="project" value="UniProtKB-SubCell"/>
</dbReference>
<evidence type="ECO:0000256" key="4">
    <source>
        <dbReference type="ARBA" id="ARBA00023136"/>
    </source>
</evidence>
<feature type="transmembrane region" description="Helical" evidence="6">
    <location>
        <begin position="41"/>
        <end position="64"/>
    </location>
</feature>
<dbReference type="InterPro" id="IPR052337">
    <property type="entry name" value="SAT4-like"/>
</dbReference>
<keyword evidence="4 6" id="KW-0472">Membrane</keyword>
<dbReference type="OrthoDB" id="3897607at2759"/>
<feature type="transmembrane region" description="Helical" evidence="6">
    <location>
        <begin position="93"/>
        <end position="113"/>
    </location>
</feature>
<evidence type="ECO:0000256" key="5">
    <source>
        <dbReference type="ARBA" id="ARBA00038359"/>
    </source>
</evidence>
<accession>A0A2I1CTP1</accession>
<protein>
    <submittedName>
        <fullName evidence="8">Integral membrane protein</fullName>
    </submittedName>
</protein>
<dbReference type="PROSITE" id="PS51257">
    <property type="entry name" value="PROKAR_LIPOPROTEIN"/>
    <property type="match status" value="1"/>
</dbReference>
<keyword evidence="9" id="KW-1185">Reference proteome</keyword>
<sequence>MNGRREAITIVTALFLALSCITVSLRCFVRLRLMRAFGWDDGIMVAALCLYIGFSVCIFVGSYYGVGEKTAWFIGKENQMQTSLLCWWVGQNFYIVSCVVAKISIIIALLRITIVRAHAIILYVAGALTVAVGMLFLFFSIFECRPVSYFWMRQPGEGSCLSVDTLLAIVYLYSSIAALTDFTIGLLPCFIILDLQMSARTKFALAGILGLGCIASSAVIVRIPFLPTYRDHDFLYATYQISIWSNVEAGLGITAGSLTTLRPLFRLCRERSSRSSYPLSYMGASQKTRQGGRIYDATSDETHGVTTTIIGNPEVAIPWNTSEDRLTSENPGVLGVERSFRVQVENQ</sequence>
<evidence type="ECO:0000256" key="3">
    <source>
        <dbReference type="ARBA" id="ARBA00022989"/>
    </source>
</evidence>
<dbReference type="EMBL" id="MSFM01000012">
    <property type="protein sequence ID" value="PKY00981.1"/>
    <property type="molecule type" value="Genomic_DNA"/>
</dbReference>
<evidence type="ECO:0000313" key="8">
    <source>
        <dbReference type="EMBL" id="PKY00981.1"/>
    </source>
</evidence>
<feature type="transmembrane region" description="Helical" evidence="6">
    <location>
        <begin position="203"/>
        <end position="223"/>
    </location>
</feature>
<organism evidence="8 9">
    <name type="scientific">Aspergillus campestris (strain IBT 28561)</name>
    <dbReference type="NCBI Taxonomy" id="1392248"/>
    <lineage>
        <taxon>Eukaryota</taxon>
        <taxon>Fungi</taxon>
        <taxon>Dikarya</taxon>
        <taxon>Ascomycota</taxon>
        <taxon>Pezizomycotina</taxon>
        <taxon>Eurotiomycetes</taxon>
        <taxon>Eurotiomycetidae</taxon>
        <taxon>Eurotiales</taxon>
        <taxon>Aspergillaceae</taxon>
        <taxon>Aspergillus</taxon>
        <taxon>Aspergillus subgen. Circumdati</taxon>
    </lineage>
</organism>
<dbReference type="Proteomes" id="UP000234254">
    <property type="component" value="Unassembled WGS sequence"/>
</dbReference>
<evidence type="ECO:0000256" key="6">
    <source>
        <dbReference type="SAM" id="Phobius"/>
    </source>
</evidence>
<proteinExistence type="inferred from homology"/>
<reference evidence="8" key="1">
    <citation type="submission" date="2016-12" db="EMBL/GenBank/DDBJ databases">
        <title>The genomes of Aspergillus section Nigri reveals drivers in fungal speciation.</title>
        <authorList>
            <consortium name="DOE Joint Genome Institute"/>
            <person name="Vesth T.C."/>
            <person name="Nybo J."/>
            <person name="Theobald S."/>
            <person name="Brandl J."/>
            <person name="Frisvad J.C."/>
            <person name="Nielsen K.F."/>
            <person name="Lyhne E.K."/>
            <person name="Kogle M.E."/>
            <person name="Kuo A."/>
            <person name="Riley R."/>
            <person name="Clum A."/>
            <person name="Nolan M."/>
            <person name="Lipzen A."/>
            <person name="Salamov A."/>
            <person name="Henrissat B."/>
            <person name="Wiebenga A."/>
            <person name="De vries R.P."/>
            <person name="Grigoriev I.V."/>
            <person name="Mortensen U.H."/>
            <person name="Andersen M.R."/>
            <person name="Baker S.E."/>
        </authorList>
    </citation>
    <scope>NUCLEOTIDE SEQUENCE</scope>
    <source>
        <strain evidence="8">IBT 28561</strain>
    </source>
</reference>
<name>A0A2I1CTP1_ASPC2</name>
<dbReference type="AlphaFoldDB" id="A0A2I1CTP1"/>
<evidence type="ECO:0000259" key="7">
    <source>
        <dbReference type="Pfam" id="PF20684"/>
    </source>
</evidence>
<evidence type="ECO:0000313" key="9">
    <source>
        <dbReference type="Proteomes" id="UP000234254"/>
    </source>
</evidence>
<feature type="transmembrane region" description="Helical" evidence="6">
    <location>
        <begin position="6"/>
        <end position="29"/>
    </location>
</feature>
<evidence type="ECO:0000256" key="1">
    <source>
        <dbReference type="ARBA" id="ARBA00004141"/>
    </source>
</evidence>
<gene>
    <name evidence="8" type="ORF">P168DRAFT_242813</name>
</gene>
<keyword evidence="3 6" id="KW-1133">Transmembrane helix</keyword>
<keyword evidence="2 6" id="KW-0812">Transmembrane</keyword>
<evidence type="ECO:0000256" key="2">
    <source>
        <dbReference type="ARBA" id="ARBA00022692"/>
    </source>
</evidence>
<feature type="domain" description="Rhodopsin" evidence="7">
    <location>
        <begin position="25"/>
        <end position="266"/>
    </location>
</feature>
<dbReference type="PANTHER" id="PTHR33048">
    <property type="entry name" value="PTH11-LIKE INTEGRAL MEMBRANE PROTEIN (AFU_ORTHOLOGUE AFUA_5G11245)"/>
    <property type="match status" value="1"/>
</dbReference>
<dbReference type="RefSeq" id="XP_024689575.1">
    <property type="nucleotide sequence ID" value="XM_024833825.1"/>
</dbReference>